<evidence type="ECO:0000256" key="1">
    <source>
        <dbReference type="SAM" id="MobiDB-lite"/>
    </source>
</evidence>
<keyword evidence="2" id="KW-0472">Membrane</keyword>
<dbReference type="InterPro" id="IPR013783">
    <property type="entry name" value="Ig-like_fold"/>
</dbReference>
<dbReference type="NCBIfam" id="NF047446">
    <property type="entry name" value="barrel_OmpL47"/>
    <property type="match status" value="1"/>
</dbReference>
<dbReference type="Gene3D" id="2.60.40.10">
    <property type="entry name" value="Immunoglobulins"/>
    <property type="match status" value="1"/>
</dbReference>
<organism evidence="3">
    <name type="scientific">marine sediment metagenome</name>
    <dbReference type="NCBI Taxonomy" id="412755"/>
    <lineage>
        <taxon>unclassified sequences</taxon>
        <taxon>metagenomes</taxon>
        <taxon>ecological metagenomes</taxon>
    </lineage>
</organism>
<dbReference type="EMBL" id="BARV01000528">
    <property type="protein sequence ID" value="GAH99499.1"/>
    <property type="molecule type" value="Genomic_DNA"/>
</dbReference>
<protein>
    <recommendedName>
        <fullName evidence="4">Fibronectin type-III domain-containing protein</fullName>
    </recommendedName>
</protein>
<comment type="caution">
    <text evidence="3">The sequence shown here is derived from an EMBL/GenBank/DDBJ whole genome shotgun (WGS) entry which is preliminary data.</text>
</comment>
<feature type="non-terminal residue" evidence="3">
    <location>
        <position position="1"/>
    </location>
</feature>
<dbReference type="AlphaFoldDB" id="X1LAS5"/>
<keyword evidence="2" id="KW-1133">Transmembrane helix</keyword>
<dbReference type="InterPro" id="IPR036116">
    <property type="entry name" value="FN3_sf"/>
</dbReference>
<keyword evidence="2" id="KW-0812">Transmembrane</keyword>
<evidence type="ECO:0000256" key="2">
    <source>
        <dbReference type="SAM" id="Phobius"/>
    </source>
</evidence>
<evidence type="ECO:0000313" key="3">
    <source>
        <dbReference type="EMBL" id="GAH99499.1"/>
    </source>
</evidence>
<dbReference type="Gene3D" id="3.30.1920.20">
    <property type="match status" value="1"/>
</dbReference>
<sequence>ISPENGITTNILKPTFDWADAAGATSYRLEMATDNNFSNIVCTKTVMDSNVTLSETEKLSYGTHYYWRVRGINSAGLGDWSVTWSLIAKSSAPKILSFKIDDGGQYTNSTSVELTISARYAVEMQFSSDGVIWDEGEWEPYATSKSYTLSVGDGSKNVYIRVRDSVGDVGPTSVSSIILDQTSPYTTHALSGDMDANGYKGSVVVTLNSMDSYGVESTRYRIDNDEWQTGSTFVVSSEGKHTIKYHSTDAAGNEEEIKSFQVKAYTPTTFPLILLVGIFSIIAAAVVVVSLRLKPPSPKKRLKMVLEKKKEALRLKKEAAVKYFKNGSIGRGTYDELIGKYDDRITGLEDKERALRARMKKKVKKKVKKRKKKKPGEATERLQSIKKRIGRV</sequence>
<dbReference type="InterPro" id="IPR058094">
    <property type="entry name" value="Ig-like_OmpL47-like"/>
</dbReference>
<feature type="transmembrane region" description="Helical" evidence="2">
    <location>
        <begin position="270"/>
        <end position="293"/>
    </location>
</feature>
<dbReference type="SUPFAM" id="SSF49265">
    <property type="entry name" value="Fibronectin type III"/>
    <property type="match status" value="1"/>
</dbReference>
<name>X1LAS5_9ZZZZ</name>
<gene>
    <name evidence="3" type="ORF">S06H3_01935</name>
</gene>
<accession>X1LAS5</accession>
<reference evidence="3" key="1">
    <citation type="journal article" date="2014" name="Front. Microbiol.">
        <title>High frequency of phylogenetically diverse reductive dehalogenase-homologous genes in deep subseafloor sedimentary metagenomes.</title>
        <authorList>
            <person name="Kawai M."/>
            <person name="Futagami T."/>
            <person name="Toyoda A."/>
            <person name="Takaki Y."/>
            <person name="Nishi S."/>
            <person name="Hori S."/>
            <person name="Arai W."/>
            <person name="Tsubouchi T."/>
            <person name="Morono Y."/>
            <person name="Uchiyama I."/>
            <person name="Ito T."/>
            <person name="Fujiyama A."/>
            <person name="Inagaki F."/>
            <person name="Takami H."/>
        </authorList>
    </citation>
    <scope>NUCLEOTIDE SEQUENCE</scope>
    <source>
        <strain evidence="3">Expedition CK06-06</strain>
    </source>
</reference>
<proteinExistence type="predicted"/>
<feature type="region of interest" description="Disordered" evidence="1">
    <location>
        <begin position="359"/>
        <end position="392"/>
    </location>
</feature>
<evidence type="ECO:0008006" key="4">
    <source>
        <dbReference type="Google" id="ProtNLM"/>
    </source>
</evidence>
<feature type="compositionally biased region" description="Basic residues" evidence="1">
    <location>
        <begin position="359"/>
        <end position="374"/>
    </location>
</feature>